<protein>
    <recommendedName>
        <fullName evidence="3">FAD-binding FR-type domain-containing protein</fullName>
    </recommendedName>
</protein>
<keyword evidence="2" id="KW-1185">Reference proteome</keyword>
<dbReference type="AlphaFoldDB" id="S3BPZ6"/>
<evidence type="ECO:0008006" key="3">
    <source>
        <dbReference type="Google" id="ProtNLM"/>
    </source>
</evidence>
<dbReference type="VEuPathDB" id="FungiDB:F503_00720"/>
<reference evidence="1 2" key="1">
    <citation type="journal article" date="2013" name="BMC Genomics">
        <title>The genome and transcriptome of the pine saprophyte Ophiostoma piceae, and a comparison with the bark beetle-associated pine pathogen Grosmannia clavigera.</title>
        <authorList>
            <person name="Haridas S."/>
            <person name="Wang Y."/>
            <person name="Lim L."/>
            <person name="Massoumi Alamouti S."/>
            <person name="Jackman S."/>
            <person name="Docking R."/>
            <person name="Robertson G."/>
            <person name="Birol I."/>
            <person name="Bohlmann J."/>
            <person name="Breuil C."/>
        </authorList>
    </citation>
    <scope>NUCLEOTIDE SEQUENCE [LARGE SCALE GENOMIC DNA]</scope>
    <source>
        <strain evidence="1 2">UAMH 11346</strain>
    </source>
</reference>
<dbReference type="Proteomes" id="UP000016923">
    <property type="component" value="Unassembled WGS sequence"/>
</dbReference>
<dbReference type="Gene3D" id="3.40.50.80">
    <property type="entry name" value="Nucleotide-binding domain of ferredoxin-NADP reductase (FNR) module"/>
    <property type="match status" value="1"/>
</dbReference>
<dbReference type="OrthoDB" id="5240800at2759"/>
<dbReference type="OMA" id="CGSKQLE"/>
<gene>
    <name evidence="1" type="ORF">F503_00720</name>
</gene>
<dbReference type="EMBL" id="KE148179">
    <property type="protein sequence ID" value="EPE02452.1"/>
    <property type="molecule type" value="Genomic_DNA"/>
</dbReference>
<dbReference type="eggNOG" id="ENOG502T5Y1">
    <property type="taxonomic scope" value="Eukaryota"/>
</dbReference>
<proteinExistence type="predicted"/>
<dbReference type="SUPFAM" id="SSF52343">
    <property type="entry name" value="Ferredoxin reductase-like, C-terminal NADP-linked domain"/>
    <property type="match status" value="1"/>
</dbReference>
<name>S3BPZ6_OPHP1</name>
<sequence>MADLAITLTHQTSHRVTANISYHSFSVSTDGTSSCPALGKPWLRACQNATLQFPRDLDPVAGLSEEERRCTFTPCAGGTNRNDGLAILTRNGRITGLLGLPRPYRTLTAEVVDVGGGFPESVIESIHRTGAICIAGGTGIAPFMTMGGAIAAKLHLLWSVGSDDFGFVEFVLEKQLLRVEQWSRITVFVTSGEDAGGRVVKKPATLWTDKFSSLRFTYPGLGLEKRRTTQGDMVPEVKAVLFCGSKSLEWQIRMWTMGTADVYCTEAA</sequence>
<evidence type="ECO:0000313" key="1">
    <source>
        <dbReference type="EMBL" id="EPE02452.1"/>
    </source>
</evidence>
<accession>S3BPZ6</accession>
<dbReference type="InterPro" id="IPR039261">
    <property type="entry name" value="FNR_nucleotide-bd"/>
</dbReference>
<dbReference type="HOGENOM" id="CLU_976719_0_0_1"/>
<organism evidence="1 2">
    <name type="scientific">Ophiostoma piceae (strain UAMH 11346)</name>
    <name type="common">Sap stain fungus</name>
    <dbReference type="NCBI Taxonomy" id="1262450"/>
    <lineage>
        <taxon>Eukaryota</taxon>
        <taxon>Fungi</taxon>
        <taxon>Dikarya</taxon>
        <taxon>Ascomycota</taxon>
        <taxon>Pezizomycotina</taxon>
        <taxon>Sordariomycetes</taxon>
        <taxon>Sordariomycetidae</taxon>
        <taxon>Ophiostomatales</taxon>
        <taxon>Ophiostomataceae</taxon>
        <taxon>Ophiostoma</taxon>
    </lineage>
</organism>
<evidence type="ECO:0000313" key="2">
    <source>
        <dbReference type="Proteomes" id="UP000016923"/>
    </source>
</evidence>